<dbReference type="PANTHER" id="PTHR43420">
    <property type="entry name" value="ACETYLTRANSFERASE"/>
    <property type="match status" value="1"/>
</dbReference>
<proteinExistence type="predicted"/>
<dbReference type="STRING" id="877455.Metbo_0237"/>
<sequence>MKLKELDLTKYDINQISEMIYETDQNLFGIFLDKNPIQAVSKLKKLIEAGKNCYGHEHIYIAEDEDGTIQGVLVAFRGDEIAFVQEAKIFKATMNFKDFFKLTFIKPIYDSITASSIQGDDFYIGNLVVSANLRGKGIGSKIIEQSFQLARDKKCKRVLLDVIFENTGAKKLYERIGFKKCCEKNLWWSSKSDGTYGMEYPLKNE</sequence>
<organism evidence="4 5">
    <name type="scientific">Methanobacterium lacus (strain AL-21)</name>
    <dbReference type="NCBI Taxonomy" id="877455"/>
    <lineage>
        <taxon>Archaea</taxon>
        <taxon>Methanobacteriati</taxon>
        <taxon>Methanobacteriota</taxon>
        <taxon>Methanomada group</taxon>
        <taxon>Methanobacteria</taxon>
        <taxon>Methanobacteriales</taxon>
        <taxon>Methanobacteriaceae</taxon>
        <taxon>Methanobacterium</taxon>
    </lineage>
</organism>
<dbReference type="OrthoDB" id="43754at2157"/>
<feature type="domain" description="N-acetyltransferase" evidence="3">
    <location>
        <begin position="1"/>
        <end position="203"/>
    </location>
</feature>
<reference evidence="5" key="1">
    <citation type="submission" date="2011-02" db="EMBL/GenBank/DDBJ databases">
        <title>Complete sequence of Methanobacterium sp. AL-21.</title>
        <authorList>
            <consortium name="US DOE Joint Genome Institute"/>
            <person name="Lucas S."/>
            <person name="Copeland A."/>
            <person name="Lapidus A."/>
            <person name="Cheng J.-F."/>
            <person name="Goodwin L."/>
            <person name="Pitluck S."/>
            <person name="Chertkov O."/>
            <person name="Detter J.C."/>
            <person name="Han C."/>
            <person name="Tapia R."/>
            <person name="Land M."/>
            <person name="Hauser L."/>
            <person name="Kyrpides N."/>
            <person name="Ivanova N."/>
            <person name="Mikhailova N."/>
            <person name="Pagani I."/>
            <person name="Cadillo-Quiroz H."/>
            <person name="Imachi H."/>
            <person name="Zinder S."/>
            <person name="Liu W."/>
            <person name="Woyke T."/>
        </authorList>
    </citation>
    <scope>NUCLEOTIDE SEQUENCE [LARGE SCALE GENOMIC DNA]</scope>
    <source>
        <strain evidence="5">AL-21</strain>
    </source>
</reference>
<accession>F0T877</accession>
<keyword evidence="1 4" id="KW-0808">Transferase</keyword>
<dbReference type="KEGG" id="mel:Metbo_0237"/>
<protein>
    <submittedName>
        <fullName evidence="4">GCN5-related N-acetyltransferase</fullName>
    </submittedName>
</protein>
<dbReference type="Gene3D" id="3.40.630.30">
    <property type="match status" value="1"/>
</dbReference>
<dbReference type="GO" id="GO:0016747">
    <property type="term" value="F:acyltransferase activity, transferring groups other than amino-acyl groups"/>
    <property type="evidence" value="ECO:0007669"/>
    <property type="project" value="InterPro"/>
</dbReference>
<dbReference type="InterPro" id="IPR050680">
    <property type="entry name" value="YpeA/RimI_acetyltransf"/>
</dbReference>
<evidence type="ECO:0000256" key="2">
    <source>
        <dbReference type="ARBA" id="ARBA00023315"/>
    </source>
</evidence>
<dbReference type="InterPro" id="IPR016181">
    <property type="entry name" value="Acyl_CoA_acyltransferase"/>
</dbReference>
<dbReference type="InterPro" id="IPR000182">
    <property type="entry name" value="GNAT_dom"/>
</dbReference>
<dbReference type="eggNOG" id="arCOG00826">
    <property type="taxonomic scope" value="Archaea"/>
</dbReference>
<dbReference type="PROSITE" id="PS51186">
    <property type="entry name" value="GNAT"/>
    <property type="match status" value="1"/>
</dbReference>
<evidence type="ECO:0000259" key="3">
    <source>
        <dbReference type="PROSITE" id="PS51186"/>
    </source>
</evidence>
<gene>
    <name evidence="4" type="ordered locus">Metbo_0237</name>
</gene>
<dbReference type="CDD" id="cd04301">
    <property type="entry name" value="NAT_SF"/>
    <property type="match status" value="1"/>
</dbReference>
<dbReference type="Pfam" id="PF00583">
    <property type="entry name" value="Acetyltransf_1"/>
    <property type="match status" value="1"/>
</dbReference>
<keyword evidence="5" id="KW-1185">Reference proteome</keyword>
<evidence type="ECO:0000256" key="1">
    <source>
        <dbReference type="ARBA" id="ARBA00022679"/>
    </source>
</evidence>
<reference evidence="4 5" key="2">
    <citation type="journal article" date="2014" name="Int. J. Syst. Evol. Microbiol.">
        <title>Methanobacterium paludis sp. nov. and a novel strain of Methanobacterium lacus isolated from northern peatlands.</title>
        <authorList>
            <person name="Cadillo-Quiroz H."/>
            <person name="Brauer S.L."/>
            <person name="Goodson N."/>
            <person name="Yavitt J.B."/>
            <person name="Zinder S.H."/>
        </authorList>
    </citation>
    <scope>NUCLEOTIDE SEQUENCE [LARGE SCALE GENOMIC DNA]</scope>
    <source>
        <strain evidence="4 5">AL-21</strain>
    </source>
</reference>
<evidence type="ECO:0000313" key="5">
    <source>
        <dbReference type="Proteomes" id="UP000007490"/>
    </source>
</evidence>
<dbReference type="GeneID" id="10276667"/>
<dbReference type="RefSeq" id="WP_013643840.1">
    <property type="nucleotide sequence ID" value="NC_015216.1"/>
</dbReference>
<dbReference type="Proteomes" id="UP000007490">
    <property type="component" value="Chromosome"/>
</dbReference>
<name>F0T877_METLA</name>
<keyword evidence="2" id="KW-0012">Acyltransferase</keyword>
<evidence type="ECO:0000313" key="4">
    <source>
        <dbReference type="EMBL" id="ADZ08489.1"/>
    </source>
</evidence>
<dbReference type="HOGENOM" id="CLU_087235_1_0_2"/>
<dbReference type="SUPFAM" id="SSF55729">
    <property type="entry name" value="Acyl-CoA N-acyltransferases (Nat)"/>
    <property type="match status" value="1"/>
</dbReference>
<dbReference type="AlphaFoldDB" id="F0T877"/>
<dbReference type="EMBL" id="CP002551">
    <property type="protein sequence ID" value="ADZ08489.1"/>
    <property type="molecule type" value="Genomic_DNA"/>
</dbReference>